<reference evidence="1" key="1">
    <citation type="submission" date="2012-12" db="EMBL/GenBank/DDBJ databases">
        <title>Identification and characterization of a phenylalanine ammonia-lyase gene family in Isatis indigotica Fort.</title>
        <authorList>
            <person name="Liu Q."/>
            <person name="Chen J."/>
            <person name="Zhou X."/>
            <person name="Di P."/>
            <person name="Xiao Y."/>
            <person name="Xuan H."/>
            <person name="Zhang L."/>
            <person name="Chen W."/>
        </authorList>
    </citation>
    <scope>NUCLEOTIDE SEQUENCE</scope>
    <source>
        <tissue evidence="1">Salivary gland</tissue>
    </source>
</reference>
<protein>
    <submittedName>
        <fullName evidence="1">Uncharacterized protein</fullName>
    </submittedName>
</protein>
<accession>A0A0K8RME6</accession>
<proteinExistence type="evidence at transcript level"/>
<evidence type="ECO:0000313" key="1">
    <source>
        <dbReference type="EMBL" id="JAA72058.1"/>
    </source>
</evidence>
<dbReference type="AlphaFoldDB" id="A0A0K8RME6"/>
<dbReference type="EMBL" id="GADI01001750">
    <property type="protein sequence ID" value="JAA72058.1"/>
    <property type="molecule type" value="mRNA"/>
</dbReference>
<sequence>MAFSAAPLPARRSSCSRWFVEQPRKLRLLCGETTAFHIMYTKENDSHHWREGSLHGCQVLSPFPSAWDLGGGGHVLRAVLGSRSHAAPVRSERTFVYFLT</sequence>
<organism evidence="1">
    <name type="scientific">Ixodes ricinus</name>
    <name type="common">Common tick</name>
    <name type="synonym">Acarus ricinus</name>
    <dbReference type="NCBI Taxonomy" id="34613"/>
    <lineage>
        <taxon>Eukaryota</taxon>
        <taxon>Metazoa</taxon>
        <taxon>Ecdysozoa</taxon>
        <taxon>Arthropoda</taxon>
        <taxon>Chelicerata</taxon>
        <taxon>Arachnida</taxon>
        <taxon>Acari</taxon>
        <taxon>Parasitiformes</taxon>
        <taxon>Ixodida</taxon>
        <taxon>Ixodoidea</taxon>
        <taxon>Ixodidae</taxon>
        <taxon>Ixodinae</taxon>
        <taxon>Ixodes</taxon>
    </lineage>
</organism>
<name>A0A0K8RME6_IXORI</name>